<comment type="caution">
    <text evidence="1">The sequence shown here is derived from an EMBL/GenBank/DDBJ whole genome shotgun (WGS) entry which is preliminary data.</text>
</comment>
<proteinExistence type="predicted"/>
<evidence type="ECO:0000313" key="1">
    <source>
        <dbReference type="EMBL" id="EOR96764.1"/>
    </source>
</evidence>
<dbReference type="eggNOG" id="COG1401">
    <property type="taxonomic scope" value="Bacteria"/>
</dbReference>
<dbReference type="Proteomes" id="UP000014174">
    <property type="component" value="Unassembled WGS sequence"/>
</dbReference>
<dbReference type="OrthoDB" id="9781481at2"/>
<dbReference type="RefSeq" id="WP_016193284.1">
    <property type="nucleotide sequence ID" value="NZ_AQPN01000001.1"/>
</dbReference>
<evidence type="ECO:0000313" key="2">
    <source>
        <dbReference type="Proteomes" id="UP000014174"/>
    </source>
</evidence>
<dbReference type="EMBL" id="AQPN01000001">
    <property type="protein sequence ID" value="EOR96764.1"/>
    <property type="molecule type" value="Genomic_DNA"/>
</dbReference>
<dbReference type="AlphaFoldDB" id="R9H6H5"/>
<reference evidence="1 2" key="1">
    <citation type="journal article" date="2013" name="Genome Announc.">
        <title>Draft Genome Sequence of Arcticibacter svalbardensis Strain MN12-7T, a Member of the Family Sphingobacteriaceae Isolated from an Arctic Soil Sample.</title>
        <authorList>
            <person name="Shivaji S."/>
            <person name="Ara S."/>
            <person name="Prasad S."/>
            <person name="Manasa B.P."/>
            <person name="Begum Z."/>
            <person name="Singh A."/>
            <person name="Kumar Pinnaka A."/>
        </authorList>
    </citation>
    <scope>NUCLEOTIDE SEQUENCE [LARGE SCALE GENOMIC DNA]</scope>
    <source>
        <strain evidence="1 2">MN12-7</strain>
    </source>
</reference>
<dbReference type="STRING" id="1150600.ADIARSV_0027"/>
<keyword evidence="2" id="KW-1185">Reference proteome</keyword>
<sequence length="240" mass="27394">MQELSFQSGLKLITEKSQLVYQLRNNNELLLEYLKNLPQEILEGLINKYKDSIGAVNAVRYEVAKDIRSKTLTLEKLETYYKANKGAFGSYKDVYSLIYTFIIDDDNGTIKAFLSQLAKGLQIDLQIVNETKISKVCTFAGPRNTGGEHAWFALYNKDHVNQQSAKQLFFSGYNGKVEYSLYDRKTDLHSKEPVSPENVTYQNILNSFQLEKEEILKDFPMILEPSKIGVNILRGLGLND</sequence>
<gene>
    <name evidence="1" type="ORF">ADIARSV_0027</name>
</gene>
<organism evidence="1 2">
    <name type="scientific">Arcticibacter svalbardensis MN12-7</name>
    <dbReference type="NCBI Taxonomy" id="1150600"/>
    <lineage>
        <taxon>Bacteria</taxon>
        <taxon>Pseudomonadati</taxon>
        <taxon>Bacteroidota</taxon>
        <taxon>Sphingobacteriia</taxon>
        <taxon>Sphingobacteriales</taxon>
        <taxon>Sphingobacteriaceae</taxon>
        <taxon>Arcticibacter</taxon>
    </lineage>
</organism>
<name>R9H6H5_9SPHI</name>
<protein>
    <submittedName>
        <fullName evidence="1">Uncharacterized protein</fullName>
    </submittedName>
</protein>
<accession>R9H6H5</accession>